<evidence type="ECO:0000256" key="5">
    <source>
        <dbReference type="ARBA" id="ARBA00023237"/>
    </source>
</evidence>
<comment type="similarity">
    <text evidence="2">Belongs to the SusD family.</text>
</comment>
<comment type="caution">
    <text evidence="8">The sequence shown here is derived from an EMBL/GenBank/DDBJ whole genome shotgun (WGS) entry which is preliminary data.</text>
</comment>
<dbReference type="Pfam" id="PF07980">
    <property type="entry name" value="SusD_RagB"/>
    <property type="match status" value="1"/>
</dbReference>
<keyword evidence="5" id="KW-0998">Cell outer membrane</keyword>
<evidence type="ECO:0000256" key="2">
    <source>
        <dbReference type="ARBA" id="ARBA00006275"/>
    </source>
</evidence>
<proteinExistence type="inferred from homology"/>
<name>A0A3P1CKL5_9BACT</name>
<dbReference type="GO" id="GO:0009279">
    <property type="term" value="C:cell outer membrane"/>
    <property type="evidence" value="ECO:0007669"/>
    <property type="project" value="UniProtKB-SubCell"/>
</dbReference>
<keyword evidence="4" id="KW-0472">Membrane</keyword>
<dbReference type="AlphaFoldDB" id="A0A3P1CKL5"/>
<keyword evidence="3" id="KW-0732">Signal</keyword>
<dbReference type="InterPro" id="IPR012944">
    <property type="entry name" value="SusD_RagB_dom"/>
</dbReference>
<dbReference type="EMBL" id="RQJP01000003">
    <property type="protein sequence ID" value="RRB13857.1"/>
    <property type="molecule type" value="Genomic_DNA"/>
</dbReference>
<evidence type="ECO:0000259" key="6">
    <source>
        <dbReference type="Pfam" id="PF07980"/>
    </source>
</evidence>
<sequence>MKTYYRLHHTFLMAGLVLMTSSCGEKFVDLTPQDVIPVQQFYKTESDIRSALTGTYGNLRGIYNSFWQYTELPSDNTQSFPESEAGSGEYDKLTWRSTSTGISTAWNDAYRTIAGANVILARIEGVTMDATLKNQYIGEAKFLRALMYFNLVRMFNGVPLILKEIATEAESYTFSRNTTADVYAQIEKDLLDAEKVLPARYTGVNVGRATAGAAKALLGKVYVQEKKYAEAETKLAEVVNSGTYRILPNPADVFGVGKDNNDEIIFAVQYVSSGFGEGNSFAYTFAPGNSGTQFVGVTAGGTNIGTQDLYDAFEPGDLRREAYLGVYKFGTNPNIYYYAKKFVYKITQLNEGENDWPVLRYADVVLLYAEALNQNGKTPQALTQVNSIRNRAALASLSGLSQANAQLAIEKERRLELCFEGHRWHDLIRWGKEVSTMQAFKAKYTPLDIALTNMSVTADRKLFPIPFREISLNSILTQNPGY</sequence>
<evidence type="ECO:0000256" key="1">
    <source>
        <dbReference type="ARBA" id="ARBA00004442"/>
    </source>
</evidence>
<dbReference type="CDD" id="cd08977">
    <property type="entry name" value="SusD"/>
    <property type="match status" value="1"/>
</dbReference>
<gene>
    <name evidence="8" type="ORF">EHT87_16500</name>
</gene>
<keyword evidence="9" id="KW-1185">Reference proteome</keyword>
<organism evidence="8 9">
    <name type="scientific">Larkinella knui</name>
    <dbReference type="NCBI Taxonomy" id="2025310"/>
    <lineage>
        <taxon>Bacteria</taxon>
        <taxon>Pseudomonadati</taxon>
        <taxon>Bacteroidota</taxon>
        <taxon>Cytophagia</taxon>
        <taxon>Cytophagales</taxon>
        <taxon>Spirosomataceae</taxon>
        <taxon>Larkinella</taxon>
    </lineage>
</organism>
<dbReference type="Proteomes" id="UP000274271">
    <property type="component" value="Unassembled WGS sequence"/>
</dbReference>
<comment type="subcellular location">
    <subcellularLocation>
        <location evidence="1">Cell outer membrane</location>
    </subcellularLocation>
</comment>
<feature type="domain" description="SusD-like N-terminal" evidence="7">
    <location>
        <begin position="43"/>
        <end position="222"/>
    </location>
</feature>
<dbReference type="OrthoDB" id="9792139at2"/>
<protein>
    <submittedName>
        <fullName evidence="8">RagB/SusD family nutrient uptake outer membrane protein</fullName>
    </submittedName>
</protein>
<feature type="domain" description="RagB/SusD" evidence="6">
    <location>
        <begin position="331"/>
        <end position="482"/>
    </location>
</feature>
<evidence type="ECO:0000313" key="8">
    <source>
        <dbReference type="EMBL" id="RRB13857.1"/>
    </source>
</evidence>
<reference evidence="8 9" key="1">
    <citation type="submission" date="2018-11" db="EMBL/GenBank/DDBJ databases">
        <authorList>
            <person name="Zhou Z."/>
            <person name="Wang G."/>
        </authorList>
    </citation>
    <scope>NUCLEOTIDE SEQUENCE [LARGE SCALE GENOMIC DNA]</scope>
    <source>
        <strain evidence="8 9">KCTC42998</strain>
    </source>
</reference>
<evidence type="ECO:0000256" key="3">
    <source>
        <dbReference type="ARBA" id="ARBA00022729"/>
    </source>
</evidence>
<dbReference type="Gene3D" id="1.25.40.390">
    <property type="match status" value="1"/>
</dbReference>
<dbReference type="Pfam" id="PF14322">
    <property type="entry name" value="SusD-like_3"/>
    <property type="match status" value="1"/>
</dbReference>
<dbReference type="InterPro" id="IPR011990">
    <property type="entry name" value="TPR-like_helical_dom_sf"/>
</dbReference>
<evidence type="ECO:0000313" key="9">
    <source>
        <dbReference type="Proteomes" id="UP000274271"/>
    </source>
</evidence>
<dbReference type="SUPFAM" id="SSF48452">
    <property type="entry name" value="TPR-like"/>
    <property type="match status" value="1"/>
</dbReference>
<accession>A0A3P1CKL5</accession>
<dbReference type="PROSITE" id="PS51257">
    <property type="entry name" value="PROKAR_LIPOPROTEIN"/>
    <property type="match status" value="1"/>
</dbReference>
<dbReference type="RefSeq" id="WP_124907754.1">
    <property type="nucleotide sequence ID" value="NZ_RQJP01000003.1"/>
</dbReference>
<evidence type="ECO:0000256" key="4">
    <source>
        <dbReference type="ARBA" id="ARBA00023136"/>
    </source>
</evidence>
<dbReference type="InterPro" id="IPR033985">
    <property type="entry name" value="SusD-like_N"/>
</dbReference>
<evidence type="ECO:0000259" key="7">
    <source>
        <dbReference type="Pfam" id="PF14322"/>
    </source>
</evidence>